<comment type="caution">
    <text evidence="1">The sequence shown here is derived from an EMBL/GenBank/DDBJ whole genome shotgun (WGS) entry which is preliminary data.</text>
</comment>
<name>A0A1T2L2I5_9GAMM</name>
<dbReference type="RefSeq" id="WP_078484348.1">
    <property type="nucleotide sequence ID" value="NZ_MPRL01000055.1"/>
</dbReference>
<dbReference type="EMBL" id="MPRL01000055">
    <property type="protein sequence ID" value="OOZ39303.1"/>
    <property type="molecule type" value="Genomic_DNA"/>
</dbReference>
<organism evidence="1 2">
    <name type="scientific">Solemya pervernicosa gill symbiont</name>
    <dbReference type="NCBI Taxonomy" id="642797"/>
    <lineage>
        <taxon>Bacteria</taxon>
        <taxon>Pseudomonadati</taxon>
        <taxon>Pseudomonadota</taxon>
        <taxon>Gammaproteobacteria</taxon>
        <taxon>sulfur-oxidizing symbionts</taxon>
    </lineage>
</organism>
<gene>
    <name evidence="1" type="ORF">BOW53_12135</name>
</gene>
<protein>
    <submittedName>
        <fullName evidence="1">Uncharacterized protein</fullName>
    </submittedName>
</protein>
<sequence length="114" mass="12479">MITLINTLSAIGQSDFKQTFKQEVEQLDAKLLPLQEGLSLSSYVSEEPFSAVPLSVNEEADVITVKSGIFYSGIIAGCSCSDDPTPNDKQNEYCEIQFIIDRHSGETSVTLLDD</sequence>
<reference evidence="1 2" key="1">
    <citation type="submission" date="2016-11" db="EMBL/GenBank/DDBJ databases">
        <title>Mixed transmission modes and dynamic genome evolution in an obligate animal-bacterial symbiosis.</title>
        <authorList>
            <person name="Russell S.L."/>
            <person name="Corbett-Detig R.B."/>
            <person name="Cavanaugh C.M."/>
        </authorList>
    </citation>
    <scope>NUCLEOTIDE SEQUENCE [LARGE SCALE GENOMIC DNA]</scope>
    <source>
        <strain evidence="1">Sveles-Q1</strain>
    </source>
</reference>
<accession>A0A1T2L2I5</accession>
<evidence type="ECO:0000313" key="2">
    <source>
        <dbReference type="Proteomes" id="UP000191110"/>
    </source>
</evidence>
<dbReference type="AlphaFoldDB" id="A0A1T2L2I5"/>
<evidence type="ECO:0000313" key="1">
    <source>
        <dbReference type="EMBL" id="OOZ39303.1"/>
    </source>
</evidence>
<dbReference type="OrthoDB" id="9800518at2"/>
<keyword evidence="2" id="KW-1185">Reference proteome</keyword>
<proteinExistence type="predicted"/>
<dbReference type="Proteomes" id="UP000191110">
    <property type="component" value="Unassembled WGS sequence"/>
</dbReference>